<reference evidence="1 2" key="1">
    <citation type="submission" date="2024-02" db="EMBL/GenBank/DDBJ databases">
        <authorList>
            <person name="Chen Y."/>
            <person name="Shah S."/>
            <person name="Dougan E. K."/>
            <person name="Thang M."/>
            <person name="Chan C."/>
        </authorList>
    </citation>
    <scope>NUCLEOTIDE SEQUENCE [LARGE SCALE GENOMIC DNA]</scope>
</reference>
<keyword evidence="2" id="KW-1185">Reference proteome</keyword>
<gene>
    <name evidence="1" type="ORF">SCF082_LOCUS13258</name>
</gene>
<accession>A0ABP0JQ78</accession>
<dbReference type="InterPro" id="IPR036770">
    <property type="entry name" value="Ankyrin_rpt-contain_sf"/>
</dbReference>
<organism evidence="1 2">
    <name type="scientific">Durusdinium trenchii</name>
    <dbReference type="NCBI Taxonomy" id="1381693"/>
    <lineage>
        <taxon>Eukaryota</taxon>
        <taxon>Sar</taxon>
        <taxon>Alveolata</taxon>
        <taxon>Dinophyceae</taxon>
        <taxon>Suessiales</taxon>
        <taxon>Symbiodiniaceae</taxon>
        <taxon>Durusdinium</taxon>
    </lineage>
</organism>
<dbReference type="Gene3D" id="1.25.40.20">
    <property type="entry name" value="Ankyrin repeat-containing domain"/>
    <property type="match status" value="1"/>
</dbReference>
<protein>
    <submittedName>
        <fullName evidence="1">Uncharacterized protein</fullName>
    </submittedName>
</protein>
<name>A0ABP0JQ78_9DINO</name>
<dbReference type="SUPFAM" id="SSF48403">
    <property type="entry name" value="Ankyrin repeat"/>
    <property type="match status" value="1"/>
</dbReference>
<dbReference type="EMBL" id="CAXAMM010008169">
    <property type="protein sequence ID" value="CAK9016590.1"/>
    <property type="molecule type" value="Genomic_DNA"/>
</dbReference>
<dbReference type="Proteomes" id="UP001642464">
    <property type="component" value="Unassembled WGS sequence"/>
</dbReference>
<evidence type="ECO:0000313" key="2">
    <source>
        <dbReference type="Proteomes" id="UP001642464"/>
    </source>
</evidence>
<comment type="caution">
    <text evidence="1">The sequence shown here is derived from an EMBL/GenBank/DDBJ whole genome shotgun (WGS) entry which is preliminary data.</text>
</comment>
<evidence type="ECO:0000313" key="1">
    <source>
        <dbReference type="EMBL" id="CAK9016590.1"/>
    </source>
</evidence>
<proteinExistence type="predicted"/>
<sequence>MGFDHWASSHPKAAAEHKGYVNEAEIAEFQEAFVVDNSQLNTDSRGIAYRESMNMKDKLTRIAEFNSVVRGVVCKALDGSQWLRVEDQLFLPLQVGNKEVLRRSWWDAEEPRQLAEELRQKPAAQVSPARDVEEVEDFVSPPEVRSLEPGSGALYEVVCERLPLRKAPHPKAPMQGTRRQGQILELFDWDVHRHWRRVATKLGSAWAALDVHDAATGRWTPLLRPQGLPFSLRPLDPLCQAAREGSAPDVQRFIGEGLAVNGTDLDGQTPLACARQKEGWQGLVCCVLLLEANADPNLALGPEEQMRLEVAQLEQEKLLAVEQEDYKLAETLKQRLAALRASPQHAVTSAGATAAAELLKALHGHDFEAPRIHRAYDELRGVTSSEVQNIPSRVEALLQEVAPAAQLEKLHVSSSRTDFGVPRTAPSPAPSPAATAAPRTTARAVAARAPQQEDDEGVPWLQNQLPITESDEARVSVVKYRVLQKAPVFQEPSMSSELLGHLPQHQLVEVFGYDMMRSFGRVRVKPRDGDAKDGEPGWVLLEDEFKGDLLKAVRV</sequence>